<dbReference type="EMBL" id="LWDV01000010">
    <property type="protein sequence ID" value="OCL25498.1"/>
    <property type="molecule type" value="Genomic_DNA"/>
</dbReference>
<protein>
    <recommendedName>
        <fullName evidence="3">STAS/SEC14 domain-containing protein</fullName>
    </recommendedName>
</protein>
<reference evidence="2" key="1">
    <citation type="submission" date="2016-07" db="EMBL/GenBank/DDBJ databases">
        <authorList>
            <person name="Florea S."/>
            <person name="Webb J.S."/>
            <person name="Jaromczyk J."/>
            <person name="Schardl C.L."/>
        </authorList>
    </citation>
    <scope>NUCLEOTIDE SEQUENCE [LARGE SCALE GENOMIC DNA]</scope>
    <source>
        <strain evidence="2">Z6</strain>
    </source>
</reference>
<sequence>MYKLTNKEEFIVVTGNDIIDEAESNAICRKIKELLEFKAGNNKLLLDVRDVNLDDSQFDIFIQYLSKASINRISIVLPELINKLKFRLWRRKYKNYAEIEQFMTIEEAQNWLKKG</sequence>
<comment type="caution">
    <text evidence="1">The sequence shown here is derived from an EMBL/GenBank/DDBJ whole genome shotgun (WGS) entry which is preliminary data.</text>
</comment>
<gene>
    <name evidence="1" type="ORF">U472_14235</name>
</gene>
<name>A0A1C0A5T4_9FIRM</name>
<evidence type="ECO:0008006" key="3">
    <source>
        <dbReference type="Google" id="ProtNLM"/>
    </source>
</evidence>
<evidence type="ECO:0000313" key="1">
    <source>
        <dbReference type="EMBL" id="OCL25498.1"/>
    </source>
</evidence>
<evidence type="ECO:0000313" key="2">
    <source>
        <dbReference type="Proteomes" id="UP000093514"/>
    </source>
</evidence>
<accession>A0A1C0A5T4</accession>
<organism evidence="1 2">
    <name type="scientific">Orenia metallireducens</name>
    <dbReference type="NCBI Taxonomy" id="1413210"/>
    <lineage>
        <taxon>Bacteria</taxon>
        <taxon>Bacillati</taxon>
        <taxon>Bacillota</taxon>
        <taxon>Clostridia</taxon>
        <taxon>Halanaerobiales</taxon>
        <taxon>Halobacteroidaceae</taxon>
        <taxon>Orenia</taxon>
    </lineage>
</organism>
<reference evidence="1 2" key="2">
    <citation type="submission" date="2016-08" db="EMBL/GenBank/DDBJ databases">
        <title>Orenia metallireducens sp. nov. strain Z6, a Novel Metal-reducing Firmicute from the Deep Subsurface.</title>
        <authorList>
            <person name="Maxim B.I."/>
            <person name="Kenneth K."/>
            <person name="Flynn T.M."/>
            <person name="Oloughlin E.J."/>
            <person name="Locke R.A."/>
            <person name="Weber J.R."/>
            <person name="Egan S.M."/>
            <person name="Mackie R.I."/>
            <person name="Cann I.K."/>
        </authorList>
    </citation>
    <scope>NUCLEOTIDE SEQUENCE [LARGE SCALE GENOMIC DNA]</scope>
    <source>
        <strain evidence="1 2">Z6</strain>
    </source>
</reference>
<proteinExistence type="predicted"/>
<keyword evidence="2" id="KW-1185">Reference proteome</keyword>
<dbReference type="OrthoDB" id="2112223at2"/>
<dbReference type="Proteomes" id="UP000093514">
    <property type="component" value="Unassembled WGS sequence"/>
</dbReference>
<dbReference type="RefSeq" id="WP_068719410.1">
    <property type="nucleotide sequence ID" value="NZ_LWDV01000010.1"/>
</dbReference>
<dbReference type="AlphaFoldDB" id="A0A1C0A5T4"/>